<keyword evidence="9" id="KW-1278">Translocase</keyword>
<keyword evidence="9 10" id="KW-0496">Mitochondrion</keyword>
<comment type="catalytic activity">
    <reaction evidence="8 9">
        <text>a ubiquinone + NADH + 5 H(+)(in) = a ubiquinol + NAD(+) + 4 H(+)(out)</text>
        <dbReference type="Rhea" id="RHEA:29091"/>
        <dbReference type="Rhea" id="RHEA-COMP:9565"/>
        <dbReference type="Rhea" id="RHEA-COMP:9566"/>
        <dbReference type="ChEBI" id="CHEBI:15378"/>
        <dbReference type="ChEBI" id="CHEBI:16389"/>
        <dbReference type="ChEBI" id="CHEBI:17976"/>
        <dbReference type="ChEBI" id="CHEBI:57540"/>
        <dbReference type="ChEBI" id="CHEBI:57945"/>
        <dbReference type="EC" id="7.1.1.2"/>
    </reaction>
</comment>
<evidence type="ECO:0000256" key="5">
    <source>
        <dbReference type="ARBA" id="ARBA00022692"/>
    </source>
</evidence>
<proteinExistence type="inferred from homology"/>
<keyword evidence="7 9" id="KW-0472">Membrane</keyword>
<sequence length="117" mass="13203">MLSILISSIFVCILSFVVMLIGWLVSFKGEDSREKSSPFECGFDSVGSARVPFSLRFFLLAVVFLIFDVEVVLLFPFVSKVLCQSNTMMGMVSYSFLFILLVGVLHEWKEGSLDWVI</sequence>
<dbReference type="Gene3D" id="1.20.58.1610">
    <property type="entry name" value="NADH:ubiquinone/plastoquinone oxidoreductase, chain 3"/>
    <property type="match status" value="1"/>
</dbReference>
<protein>
    <recommendedName>
        <fullName evidence="3 9">NADH-ubiquinone oxidoreductase chain 3</fullName>
        <ecNumber evidence="9">7.1.1.2</ecNumber>
    </recommendedName>
</protein>
<keyword evidence="9" id="KW-0249">Electron transport</keyword>
<evidence type="ECO:0000256" key="6">
    <source>
        <dbReference type="ARBA" id="ARBA00022989"/>
    </source>
</evidence>
<evidence type="ECO:0000256" key="4">
    <source>
        <dbReference type="ARBA" id="ARBA00022448"/>
    </source>
</evidence>
<organism evidence="10">
    <name type="scientific">Pectinodonta sp</name>
    <dbReference type="NCBI Taxonomy" id="3071117"/>
    <lineage>
        <taxon>Eukaryota</taxon>
        <taxon>Metazoa</taxon>
        <taxon>Spiralia</taxon>
        <taxon>Lophotrochozoa</taxon>
        <taxon>Mollusca</taxon>
        <taxon>Gastropoda</taxon>
        <taxon>Patellogastropoda</taxon>
        <taxon>Lottioidea</taxon>
        <taxon>Acmaeidae</taxon>
        <taxon>Pectinodonta</taxon>
    </lineage>
</organism>
<dbReference type="GO" id="GO:0030964">
    <property type="term" value="C:NADH dehydrogenase complex"/>
    <property type="evidence" value="ECO:0007669"/>
    <property type="project" value="TreeGrafter"/>
</dbReference>
<dbReference type="AlphaFoldDB" id="A0AA96KJM1"/>
<accession>A0AA96KJM1</accession>
<dbReference type="PANTHER" id="PTHR11058">
    <property type="entry name" value="NADH-UBIQUINONE OXIDOREDUCTASE CHAIN 3"/>
    <property type="match status" value="1"/>
</dbReference>
<keyword evidence="6 9" id="KW-1133">Transmembrane helix</keyword>
<comment type="function">
    <text evidence="9">Core subunit of the mitochondrial membrane respiratory chain NADH dehydrogenase (Complex I) which catalyzes electron transfer from NADH through the respiratory chain, using ubiquinone as an electron acceptor. Essential for the catalytic activity of complex I.</text>
</comment>
<dbReference type="InterPro" id="IPR038430">
    <property type="entry name" value="NDAH_ubi_oxred_su3_sf"/>
</dbReference>
<feature type="transmembrane region" description="Helical" evidence="9">
    <location>
        <begin position="6"/>
        <end position="27"/>
    </location>
</feature>
<dbReference type="Pfam" id="PF00507">
    <property type="entry name" value="Oxidored_q4"/>
    <property type="match status" value="1"/>
</dbReference>
<dbReference type="InterPro" id="IPR000440">
    <property type="entry name" value="NADH_UbQ/plastoQ_OxRdtase_su3"/>
</dbReference>
<evidence type="ECO:0000256" key="7">
    <source>
        <dbReference type="ARBA" id="ARBA00023136"/>
    </source>
</evidence>
<feature type="transmembrane region" description="Helical" evidence="9">
    <location>
        <begin position="91"/>
        <end position="108"/>
    </location>
</feature>
<geneLocation type="mitochondrion" evidence="10"/>
<keyword evidence="9" id="KW-0679">Respiratory chain</keyword>
<evidence type="ECO:0000256" key="3">
    <source>
        <dbReference type="ARBA" id="ARBA00021007"/>
    </source>
</evidence>
<evidence type="ECO:0000256" key="8">
    <source>
        <dbReference type="ARBA" id="ARBA00049551"/>
    </source>
</evidence>
<reference evidence="10" key="1">
    <citation type="submission" date="2021-09" db="EMBL/GenBank/DDBJ databases">
        <authorList>
            <person name="Qi Y."/>
            <person name="Zhong Z."/>
            <person name="Sun J."/>
        </authorList>
    </citation>
    <scope>NUCLEOTIDE SEQUENCE</scope>
</reference>
<comment type="similarity">
    <text evidence="2 9">Belongs to the complex I subunit 3 family.</text>
</comment>
<keyword evidence="5 9" id="KW-0812">Transmembrane</keyword>
<keyword evidence="9" id="KW-0520">NAD</keyword>
<dbReference type="EMBL" id="OK323957">
    <property type="protein sequence ID" value="WNO18552.1"/>
    <property type="molecule type" value="Genomic_DNA"/>
</dbReference>
<keyword evidence="4 9" id="KW-0813">Transport</keyword>
<evidence type="ECO:0000256" key="2">
    <source>
        <dbReference type="ARBA" id="ARBA00008472"/>
    </source>
</evidence>
<feature type="transmembrane region" description="Helical" evidence="9">
    <location>
        <begin position="57"/>
        <end position="79"/>
    </location>
</feature>
<comment type="subcellular location">
    <subcellularLocation>
        <location evidence="1">Membrane</location>
    </subcellularLocation>
    <subcellularLocation>
        <location evidence="9">Mitochondrion membrane</location>
        <topology evidence="9">Multi-pass membrane protein</topology>
    </subcellularLocation>
</comment>
<evidence type="ECO:0000256" key="1">
    <source>
        <dbReference type="ARBA" id="ARBA00004370"/>
    </source>
</evidence>
<gene>
    <name evidence="10" type="primary">ND3</name>
</gene>
<dbReference type="EC" id="7.1.1.2" evidence="9"/>
<dbReference type="GO" id="GO:0008137">
    <property type="term" value="F:NADH dehydrogenase (ubiquinone) activity"/>
    <property type="evidence" value="ECO:0007669"/>
    <property type="project" value="UniProtKB-UniRule"/>
</dbReference>
<evidence type="ECO:0000256" key="9">
    <source>
        <dbReference type="RuleBase" id="RU003640"/>
    </source>
</evidence>
<name>A0AA96KJM1_9GAST</name>
<keyword evidence="9" id="KW-0830">Ubiquinone</keyword>
<dbReference type="GO" id="GO:0031966">
    <property type="term" value="C:mitochondrial membrane"/>
    <property type="evidence" value="ECO:0007669"/>
    <property type="project" value="UniProtKB-SubCell"/>
</dbReference>
<evidence type="ECO:0000313" key="10">
    <source>
        <dbReference type="EMBL" id="WNO18552.1"/>
    </source>
</evidence>
<dbReference type="PANTHER" id="PTHR11058:SF9">
    <property type="entry name" value="NADH-UBIQUINONE OXIDOREDUCTASE CHAIN 3"/>
    <property type="match status" value="1"/>
</dbReference>